<dbReference type="SMART" id="SM00347">
    <property type="entry name" value="HTH_MARR"/>
    <property type="match status" value="1"/>
</dbReference>
<dbReference type="Pfam" id="PF01047">
    <property type="entry name" value="MarR"/>
    <property type="match status" value="1"/>
</dbReference>
<dbReference type="HOGENOM" id="CLU_1254652_0_0_0"/>
<dbReference type="InterPro" id="IPR036390">
    <property type="entry name" value="WH_DNA-bd_sf"/>
</dbReference>
<dbReference type="PROSITE" id="PS50995">
    <property type="entry name" value="HTH_MARR_2"/>
    <property type="match status" value="1"/>
</dbReference>
<accession>A0A0E3UTI3</accession>
<dbReference type="AlphaFoldDB" id="A0A0E3UTI3"/>
<dbReference type="KEGG" id="sns:VC03_00825"/>
<dbReference type="PATRIC" id="fig|1069640.6.peg.157"/>
<dbReference type="InterPro" id="IPR000835">
    <property type="entry name" value="HTH_MarR-typ"/>
</dbReference>
<organism evidence="5 6">
    <name type="scientific">Sneathia vaginalis</name>
    <dbReference type="NCBI Taxonomy" id="187101"/>
    <lineage>
        <taxon>Bacteria</taxon>
        <taxon>Fusobacteriati</taxon>
        <taxon>Fusobacteriota</taxon>
        <taxon>Fusobacteriia</taxon>
        <taxon>Fusobacteriales</taxon>
        <taxon>Leptotrichiaceae</taxon>
        <taxon>Sneathia</taxon>
    </lineage>
</organism>
<dbReference type="SUPFAM" id="SSF46785">
    <property type="entry name" value="Winged helix' DNA-binding domain"/>
    <property type="match status" value="1"/>
</dbReference>
<reference evidence="5 6" key="1">
    <citation type="journal article" date="2012" name="BMC Genomics">
        <title>Genomic sequence analysis and characterization of Sneathia amnii sp. nov.</title>
        <authorList>
            <consortium name="Vaginal Microbiome Consortium (additional members)"/>
            <person name="Harwich M.D.Jr."/>
            <person name="Serrano M.G."/>
            <person name="Fettweis J.M."/>
            <person name="Alves J.M."/>
            <person name="Reimers M.A."/>
            <person name="Buck G.A."/>
            <person name="Jefferson K.K."/>
        </authorList>
    </citation>
    <scope>NUCLEOTIDE SEQUENCE [LARGE SCALE GENOMIC DNA]</scope>
    <source>
        <strain evidence="5 6">SN35</strain>
    </source>
</reference>
<dbReference type="Gene3D" id="1.10.10.10">
    <property type="entry name" value="Winged helix-like DNA-binding domain superfamily/Winged helix DNA-binding domain"/>
    <property type="match status" value="1"/>
</dbReference>
<dbReference type="GO" id="GO:0003700">
    <property type="term" value="F:DNA-binding transcription factor activity"/>
    <property type="evidence" value="ECO:0007669"/>
    <property type="project" value="InterPro"/>
</dbReference>
<dbReference type="STRING" id="187101.VC03_00825"/>
<proteinExistence type="predicted"/>
<evidence type="ECO:0000256" key="3">
    <source>
        <dbReference type="ARBA" id="ARBA00023163"/>
    </source>
</evidence>
<keyword evidence="6" id="KW-1185">Reference proteome</keyword>
<dbReference type="PRINTS" id="PR00598">
    <property type="entry name" value="HTHMARR"/>
</dbReference>
<sequence>MRKIEETLDDFYSIYYKVEKVNVDNTIRCMTANEMKIIDSIGNKKTTVKILADRMDVKVCTISLALDKLEKKQFIAKVKDEVDKRIVYIKLTKKGQLALKYHGNFNTTLFKQITENVDKKDLQVFSDVLRKITSNLYNIKKSIEPVDIFNFRVDDRLVIIDIKINDDNKLKYLVADGLNIGKKVKILEKDKDSILLKIDNKKRKINRDDDVLILCKKGR</sequence>
<evidence type="ECO:0000259" key="4">
    <source>
        <dbReference type="PROSITE" id="PS50995"/>
    </source>
</evidence>
<dbReference type="GO" id="GO:0003677">
    <property type="term" value="F:DNA binding"/>
    <property type="evidence" value="ECO:0007669"/>
    <property type="project" value="UniProtKB-KW"/>
</dbReference>
<feature type="domain" description="HTH marR-type" evidence="4">
    <location>
        <begin position="1"/>
        <end position="134"/>
    </location>
</feature>
<keyword evidence="1" id="KW-0805">Transcription regulation</keyword>
<dbReference type="InterPro" id="IPR036388">
    <property type="entry name" value="WH-like_DNA-bd_sf"/>
</dbReference>
<dbReference type="OrthoDB" id="8447118at2"/>
<dbReference type="Proteomes" id="UP000033103">
    <property type="component" value="Chromosome"/>
</dbReference>
<name>A0A0E3UTI3_9FUSO</name>
<dbReference type="RefSeq" id="WP_046328240.1">
    <property type="nucleotide sequence ID" value="NZ_CP011280.1"/>
</dbReference>
<evidence type="ECO:0000313" key="6">
    <source>
        <dbReference type="Proteomes" id="UP000033103"/>
    </source>
</evidence>
<gene>
    <name evidence="5" type="ORF">VC03_00825</name>
</gene>
<evidence type="ECO:0000256" key="1">
    <source>
        <dbReference type="ARBA" id="ARBA00023015"/>
    </source>
</evidence>
<protein>
    <recommendedName>
        <fullName evidence="4">HTH marR-type domain-containing protein</fullName>
    </recommendedName>
</protein>
<evidence type="ECO:0000313" key="5">
    <source>
        <dbReference type="EMBL" id="AKC95134.1"/>
    </source>
</evidence>
<evidence type="ECO:0000256" key="2">
    <source>
        <dbReference type="ARBA" id="ARBA00023125"/>
    </source>
</evidence>
<keyword evidence="2" id="KW-0238">DNA-binding</keyword>
<dbReference type="EMBL" id="CP011280">
    <property type="protein sequence ID" value="AKC95134.1"/>
    <property type="molecule type" value="Genomic_DNA"/>
</dbReference>
<keyword evidence="3" id="KW-0804">Transcription</keyword>
<dbReference type="PANTHER" id="PTHR42756:SF1">
    <property type="entry name" value="TRANSCRIPTIONAL REPRESSOR OF EMRAB OPERON"/>
    <property type="match status" value="1"/>
</dbReference>
<dbReference type="PANTHER" id="PTHR42756">
    <property type="entry name" value="TRANSCRIPTIONAL REGULATOR, MARR"/>
    <property type="match status" value="1"/>
</dbReference>